<feature type="region of interest" description="Disordered" evidence="1">
    <location>
        <begin position="581"/>
        <end position="618"/>
    </location>
</feature>
<sequence>MMHLLLHCGCKDSSESPRHLHARLEDAPSSSASVLGSQQRLSQPAAKQLGYERFNINSSYSAESPASSHAIHRHAATVSANNLSIPSSSGSNLVVAPTPSVKASLDPFKSGRVAPLWLEGEEKSMGLPDGEVPNFQTFCPYERWSVAFASPGDFTIKAAHVKRSSGTVLFNLALVGLPVPPPSASSVTSPHHSLSRGRAEANHVSTSFFSMYASSDQRYAQFPRPRQDKVQSVSIVTKTEEEITGFVHSMALRLPGHKIVSSFTRKMNKAGRKLDDRIAAVVDVLSFILSITHIGAHGLIPVKEPVPQDLRVRLFLHLHCWNTHMGAVPTGSNSCDGRLESQSHSEKMPTPTRKSIPSEWFTTSALPSKVALLSNVSSSGAKASTSMRQSMSSSNLPRMRRRSLPQPAVPMPYCTTYVPPNAWRKKAKSVAGAFTVVVSGIHVLDDGVVEYMLTVLFVDNLSPSSAPRMKTVGHRYQEFNDLAVHIRHKTKMNVSMPPKTLFRSVDPAFLETRSVDLQCFIDTLLPLHFIGMLDQRIDMAAEPRVRAFLELPTVQWSVVAELPTKKDLDRFRALSNSSTASSRSLSLPKESDDEDSDDGVHDDDEDDGSGGDERVFADFENRVDRPFLSNRRSISSQYYPVSRGVA</sequence>
<dbReference type="EMBL" id="KI913986">
    <property type="protein sequence ID" value="ETV94332.1"/>
    <property type="molecule type" value="Genomic_DNA"/>
</dbReference>
<dbReference type="InterPro" id="IPR001683">
    <property type="entry name" value="PX_dom"/>
</dbReference>
<evidence type="ECO:0000256" key="1">
    <source>
        <dbReference type="SAM" id="MobiDB-lite"/>
    </source>
</evidence>
<feature type="compositionally biased region" description="Low complexity" evidence="1">
    <location>
        <begin position="384"/>
        <end position="394"/>
    </location>
</feature>
<evidence type="ECO:0000313" key="3">
    <source>
        <dbReference type="EMBL" id="ETV94332.1"/>
    </source>
</evidence>
<dbReference type="InterPro" id="IPR036871">
    <property type="entry name" value="PX_dom_sf"/>
</dbReference>
<name>A0A024TLX4_9STRA</name>
<dbReference type="GeneID" id="20089029"/>
<dbReference type="Gene3D" id="3.30.1520.10">
    <property type="entry name" value="Phox-like domain"/>
    <property type="match status" value="1"/>
</dbReference>
<proteinExistence type="predicted"/>
<reference evidence="3" key="1">
    <citation type="submission" date="2013-12" db="EMBL/GenBank/DDBJ databases">
        <title>The Genome Sequence of Aphanomyces invadans NJM9701.</title>
        <authorList>
            <consortium name="The Broad Institute Genomics Platform"/>
            <person name="Russ C."/>
            <person name="Tyler B."/>
            <person name="van West P."/>
            <person name="Dieguez-Uribeondo J."/>
            <person name="Young S.K."/>
            <person name="Zeng Q."/>
            <person name="Gargeya S."/>
            <person name="Fitzgerald M."/>
            <person name="Abouelleil A."/>
            <person name="Alvarado L."/>
            <person name="Chapman S.B."/>
            <person name="Gainer-Dewar J."/>
            <person name="Goldberg J."/>
            <person name="Griggs A."/>
            <person name="Gujja S."/>
            <person name="Hansen M."/>
            <person name="Howarth C."/>
            <person name="Imamovic A."/>
            <person name="Ireland A."/>
            <person name="Larimer J."/>
            <person name="McCowan C."/>
            <person name="Murphy C."/>
            <person name="Pearson M."/>
            <person name="Poon T.W."/>
            <person name="Priest M."/>
            <person name="Roberts A."/>
            <person name="Saif S."/>
            <person name="Shea T."/>
            <person name="Sykes S."/>
            <person name="Wortman J."/>
            <person name="Nusbaum C."/>
            <person name="Birren B."/>
        </authorList>
    </citation>
    <scope>NUCLEOTIDE SEQUENCE [LARGE SCALE GENOMIC DNA]</scope>
    <source>
        <strain evidence="3">NJM9701</strain>
    </source>
</reference>
<feature type="region of interest" description="Disordered" evidence="1">
    <location>
        <begin position="381"/>
        <end position="405"/>
    </location>
</feature>
<dbReference type="PROSITE" id="PS50195">
    <property type="entry name" value="PX"/>
    <property type="match status" value="1"/>
</dbReference>
<dbReference type="AlphaFoldDB" id="A0A024TLX4"/>
<feature type="compositionally biased region" description="Basic and acidic residues" evidence="1">
    <location>
        <begin position="337"/>
        <end position="347"/>
    </location>
</feature>
<accession>A0A024TLX4</accession>
<dbReference type="RefSeq" id="XP_008877094.1">
    <property type="nucleotide sequence ID" value="XM_008878872.1"/>
</dbReference>
<dbReference type="VEuPathDB" id="FungiDB:H310_11979"/>
<protein>
    <recommendedName>
        <fullName evidence="2">PX domain-containing protein</fullName>
    </recommendedName>
</protein>
<feature type="compositionally biased region" description="Acidic residues" evidence="1">
    <location>
        <begin position="591"/>
        <end position="610"/>
    </location>
</feature>
<dbReference type="eggNOG" id="ENOG502RQHF">
    <property type="taxonomic scope" value="Eukaryota"/>
</dbReference>
<dbReference type="GO" id="GO:0035091">
    <property type="term" value="F:phosphatidylinositol binding"/>
    <property type="evidence" value="ECO:0007669"/>
    <property type="project" value="InterPro"/>
</dbReference>
<dbReference type="OrthoDB" id="10254720at2759"/>
<evidence type="ECO:0000259" key="2">
    <source>
        <dbReference type="PROSITE" id="PS50195"/>
    </source>
</evidence>
<organism evidence="3">
    <name type="scientific">Aphanomyces invadans</name>
    <dbReference type="NCBI Taxonomy" id="157072"/>
    <lineage>
        <taxon>Eukaryota</taxon>
        <taxon>Sar</taxon>
        <taxon>Stramenopiles</taxon>
        <taxon>Oomycota</taxon>
        <taxon>Saprolegniomycetes</taxon>
        <taxon>Saprolegniales</taxon>
        <taxon>Verrucalvaceae</taxon>
        <taxon>Aphanomyces</taxon>
    </lineage>
</organism>
<gene>
    <name evidence="3" type="ORF">H310_11979</name>
</gene>
<dbReference type="SUPFAM" id="SSF64268">
    <property type="entry name" value="PX domain"/>
    <property type="match status" value="1"/>
</dbReference>
<feature type="region of interest" description="Disordered" evidence="1">
    <location>
        <begin position="331"/>
        <end position="358"/>
    </location>
</feature>
<feature type="domain" description="PX" evidence="2">
    <location>
        <begin position="429"/>
        <end position="556"/>
    </location>
</feature>
<dbReference type="Pfam" id="PF00787">
    <property type="entry name" value="PX"/>
    <property type="match status" value="1"/>
</dbReference>